<proteinExistence type="predicted"/>
<gene>
    <name evidence="2" type="ORF">EIN_103360</name>
</gene>
<dbReference type="Pfam" id="PF00069">
    <property type="entry name" value="Pkinase"/>
    <property type="match status" value="1"/>
</dbReference>
<accession>A0A0A1U3N1</accession>
<dbReference type="Proteomes" id="UP000014680">
    <property type="component" value="Unassembled WGS sequence"/>
</dbReference>
<dbReference type="EMBL" id="KB206693">
    <property type="protein sequence ID" value="ELP88813.1"/>
    <property type="molecule type" value="Genomic_DNA"/>
</dbReference>
<keyword evidence="2" id="KW-0418">Kinase</keyword>
<dbReference type="PROSITE" id="PS50011">
    <property type="entry name" value="PROTEIN_KINASE_DOM"/>
    <property type="match status" value="1"/>
</dbReference>
<dbReference type="AlphaFoldDB" id="A0A0A1U3N1"/>
<dbReference type="InterPro" id="IPR000719">
    <property type="entry name" value="Prot_kinase_dom"/>
</dbReference>
<dbReference type="Gene3D" id="1.10.510.10">
    <property type="entry name" value="Transferase(Phosphotransferase) domain 1"/>
    <property type="match status" value="1"/>
</dbReference>
<name>A0A0A1U3N1_ENTIV</name>
<dbReference type="PANTHER" id="PTHR45756:SF1">
    <property type="entry name" value="PROTEIN KINASE DOMAIN CONTAINING PROTEIN"/>
    <property type="match status" value="1"/>
</dbReference>
<protein>
    <submittedName>
        <fullName evidence="2">Protein serine/threonine kinase, putative</fullName>
    </submittedName>
</protein>
<keyword evidence="3" id="KW-1185">Reference proteome</keyword>
<dbReference type="GO" id="GO:0004672">
    <property type="term" value="F:protein kinase activity"/>
    <property type="evidence" value="ECO:0007669"/>
    <property type="project" value="InterPro"/>
</dbReference>
<organism evidence="2 3">
    <name type="scientific">Entamoeba invadens IP1</name>
    <dbReference type="NCBI Taxonomy" id="370355"/>
    <lineage>
        <taxon>Eukaryota</taxon>
        <taxon>Amoebozoa</taxon>
        <taxon>Evosea</taxon>
        <taxon>Archamoebae</taxon>
        <taxon>Mastigamoebida</taxon>
        <taxon>Entamoebidae</taxon>
        <taxon>Entamoeba</taxon>
    </lineage>
</organism>
<feature type="domain" description="Protein kinase" evidence="1">
    <location>
        <begin position="1"/>
        <end position="216"/>
    </location>
</feature>
<dbReference type="GeneID" id="14887794"/>
<dbReference type="InterPro" id="IPR011009">
    <property type="entry name" value="Kinase-like_dom_sf"/>
</dbReference>
<dbReference type="RefSeq" id="XP_004255584.1">
    <property type="nucleotide sequence ID" value="XM_004255536.1"/>
</dbReference>
<sequence length="224" mass="26322">MNILVDFIMICYSKIKYSMSCLCFMKVVDFSIKKTKKESDPTHCDTKNLKNFELNFYLMRQREFFIFTKTAYYIKNIKPDNILVFSMDVNERVNAKLTVFGSSRNINLSMTNMTFTKGVGTPKYMVPEIINKEKYKKSADIFSFGVTMYECLAWCESYSKENFGYPWDIVDYVMSRKRQGKPSCVSEKVFDVVSRVWEQTPENRSLADKIVKQLDVEYNKAKNN</sequence>
<dbReference type="GO" id="GO:0005524">
    <property type="term" value="F:ATP binding"/>
    <property type="evidence" value="ECO:0007669"/>
    <property type="project" value="InterPro"/>
</dbReference>
<evidence type="ECO:0000313" key="2">
    <source>
        <dbReference type="EMBL" id="ELP88813.1"/>
    </source>
</evidence>
<evidence type="ECO:0000259" key="1">
    <source>
        <dbReference type="PROSITE" id="PS50011"/>
    </source>
</evidence>
<reference evidence="2 3" key="1">
    <citation type="submission" date="2012-10" db="EMBL/GenBank/DDBJ databases">
        <authorList>
            <person name="Zafar N."/>
            <person name="Inman J."/>
            <person name="Hall N."/>
            <person name="Lorenzi H."/>
            <person name="Caler E."/>
        </authorList>
    </citation>
    <scope>NUCLEOTIDE SEQUENCE [LARGE SCALE GENOMIC DNA]</scope>
    <source>
        <strain evidence="2 3">IP1</strain>
    </source>
</reference>
<dbReference type="VEuPathDB" id="AmoebaDB:EIN_103360"/>
<dbReference type="PANTHER" id="PTHR45756">
    <property type="entry name" value="PALMITOYLTRANSFERASE"/>
    <property type="match status" value="1"/>
</dbReference>
<dbReference type="SUPFAM" id="SSF56112">
    <property type="entry name" value="Protein kinase-like (PK-like)"/>
    <property type="match status" value="1"/>
</dbReference>
<evidence type="ECO:0000313" key="3">
    <source>
        <dbReference type="Proteomes" id="UP000014680"/>
    </source>
</evidence>
<dbReference type="KEGG" id="eiv:EIN_103360"/>
<keyword evidence="2" id="KW-0808">Transferase</keyword>
<dbReference type="InterPro" id="IPR053215">
    <property type="entry name" value="TKL_Ser/Thr_kinase"/>
</dbReference>